<evidence type="ECO:0000256" key="2">
    <source>
        <dbReference type="ARBA" id="ARBA00022737"/>
    </source>
</evidence>
<dbReference type="OrthoDB" id="273067at2759"/>
<dbReference type="InterPro" id="IPR015943">
    <property type="entry name" value="WD40/YVTN_repeat-like_dom_sf"/>
</dbReference>
<dbReference type="AlphaFoldDB" id="X6M9Q6"/>
<reference evidence="4 5" key="1">
    <citation type="journal article" date="2013" name="Curr. Biol.">
        <title>The Genome of the Foraminiferan Reticulomyxa filosa.</title>
        <authorList>
            <person name="Glockner G."/>
            <person name="Hulsmann N."/>
            <person name="Schleicher M."/>
            <person name="Noegel A.A."/>
            <person name="Eichinger L."/>
            <person name="Gallinger C."/>
            <person name="Pawlowski J."/>
            <person name="Sierra R."/>
            <person name="Euteneuer U."/>
            <person name="Pillet L."/>
            <person name="Moustafa A."/>
            <person name="Platzer M."/>
            <person name="Groth M."/>
            <person name="Szafranski K."/>
            <person name="Schliwa M."/>
        </authorList>
    </citation>
    <scope>NUCLEOTIDE SEQUENCE [LARGE SCALE GENOMIC DNA]</scope>
</reference>
<dbReference type="InterPro" id="IPR036322">
    <property type="entry name" value="WD40_repeat_dom_sf"/>
</dbReference>
<evidence type="ECO:0000256" key="3">
    <source>
        <dbReference type="PROSITE-ProRule" id="PRU00221"/>
    </source>
</evidence>
<sequence length="206" mass="23129">NDNNKMNNIGVIGGNGYTICSGSFDSTICIWDIETAKQFIVFKGHEDWIMSVKYGSNELMNTILSGSKDKSARLWDIRSGKQVQLFNGHANGVSAVEYSPFVIMNSIGVGGSPNVICSGSLDSTIRFWDIQSNKNELYVIKGDKNKDGGIFCLKFLPLKKKKRKMKMKKIITMVSTCVMVRAKVQFVFGDNIHFPTRNVLKDRKRK</sequence>
<dbReference type="Gene3D" id="2.130.10.10">
    <property type="entry name" value="YVTN repeat-like/Quinoprotein amine dehydrogenase"/>
    <property type="match status" value="1"/>
</dbReference>
<feature type="repeat" description="WD" evidence="3">
    <location>
        <begin position="15"/>
        <end position="41"/>
    </location>
</feature>
<dbReference type="SUPFAM" id="SSF50978">
    <property type="entry name" value="WD40 repeat-like"/>
    <property type="match status" value="1"/>
</dbReference>
<evidence type="ECO:0000313" key="5">
    <source>
        <dbReference type="Proteomes" id="UP000023152"/>
    </source>
</evidence>
<feature type="non-terminal residue" evidence="4">
    <location>
        <position position="1"/>
    </location>
</feature>
<comment type="caution">
    <text evidence="4">The sequence shown here is derived from an EMBL/GenBank/DDBJ whole genome shotgun (WGS) entry which is preliminary data.</text>
</comment>
<dbReference type="InterPro" id="IPR020472">
    <property type="entry name" value="WD40_PAC1"/>
</dbReference>
<feature type="repeat" description="WD" evidence="3">
    <location>
        <begin position="86"/>
        <end position="138"/>
    </location>
</feature>
<dbReference type="PANTHER" id="PTHR22847">
    <property type="entry name" value="WD40 REPEAT PROTEIN"/>
    <property type="match status" value="1"/>
</dbReference>
<dbReference type="InterPro" id="IPR019775">
    <property type="entry name" value="WD40_repeat_CS"/>
</dbReference>
<dbReference type="SMART" id="SM00320">
    <property type="entry name" value="WD40"/>
    <property type="match status" value="3"/>
</dbReference>
<dbReference type="PROSITE" id="PS00678">
    <property type="entry name" value="WD_REPEATS_1"/>
    <property type="match status" value="2"/>
</dbReference>
<protein>
    <submittedName>
        <fullName evidence="4">Uncharacterized protein</fullName>
    </submittedName>
</protein>
<gene>
    <name evidence="4" type="ORF">RFI_26753</name>
</gene>
<feature type="repeat" description="WD" evidence="3">
    <location>
        <begin position="42"/>
        <end position="85"/>
    </location>
</feature>
<dbReference type="InterPro" id="IPR001680">
    <property type="entry name" value="WD40_rpt"/>
</dbReference>
<name>X6M9Q6_RETFI</name>
<dbReference type="EMBL" id="ASPP01023326">
    <property type="protein sequence ID" value="ETO10624.1"/>
    <property type="molecule type" value="Genomic_DNA"/>
</dbReference>
<keyword evidence="2" id="KW-0677">Repeat</keyword>
<dbReference type="PRINTS" id="PR00320">
    <property type="entry name" value="GPROTEINBRPT"/>
</dbReference>
<dbReference type="PANTHER" id="PTHR22847:SF637">
    <property type="entry name" value="WD REPEAT DOMAIN 5B"/>
    <property type="match status" value="1"/>
</dbReference>
<accession>X6M9Q6</accession>
<dbReference type="GO" id="GO:1990234">
    <property type="term" value="C:transferase complex"/>
    <property type="evidence" value="ECO:0007669"/>
    <property type="project" value="UniProtKB-ARBA"/>
</dbReference>
<keyword evidence="5" id="KW-1185">Reference proteome</keyword>
<keyword evidence="1 3" id="KW-0853">WD repeat</keyword>
<organism evidence="4 5">
    <name type="scientific">Reticulomyxa filosa</name>
    <dbReference type="NCBI Taxonomy" id="46433"/>
    <lineage>
        <taxon>Eukaryota</taxon>
        <taxon>Sar</taxon>
        <taxon>Rhizaria</taxon>
        <taxon>Retaria</taxon>
        <taxon>Foraminifera</taxon>
        <taxon>Monothalamids</taxon>
        <taxon>Reticulomyxidae</taxon>
        <taxon>Reticulomyxa</taxon>
    </lineage>
</organism>
<dbReference type="PROSITE" id="PS50082">
    <property type="entry name" value="WD_REPEATS_2"/>
    <property type="match status" value="3"/>
</dbReference>
<proteinExistence type="predicted"/>
<dbReference type="PROSITE" id="PS50294">
    <property type="entry name" value="WD_REPEATS_REGION"/>
    <property type="match status" value="1"/>
</dbReference>
<evidence type="ECO:0000313" key="4">
    <source>
        <dbReference type="EMBL" id="ETO10624.1"/>
    </source>
</evidence>
<dbReference type="Pfam" id="PF00400">
    <property type="entry name" value="WD40"/>
    <property type="match status" value="3"/>
</dbReference>
<evidence type="ECO:0000256" key="1">
    <source>
        <dbReference type="ARBA" id="ARBA00022574"/>
    </source>
</evidence>
<dbReference type="Proteomes" id="UP000023152">
    <property type="component" value="Unassembled WGS sequence"/>
</dbReference>